<feature type="region of interest" description="Disordered" evidence="1">
    <location>
        <begin position="1"/>
        <end position="20"/>
    </location>
</feature>
<name>G4LY89_SCHMA</name>
<dbReference type="GeneID" id="8353125"/>
<proteinExistence type="predicted"/>
<dbReference type="KEGG" id="smm:Smp_133340"/>
<reference evidence="3" key="2">
    <citation type="submission" date="2018-12" db="UniProtKB">
        <authorList>
            <consortium name="WormBaseParasite"/>
        </authorList>
    </citation>
    <scope>IDENTIFICATION</scope>
    <source>
        <strain evidence="3">Puerto Rican</strain>
    </source>
</reference>
<dbReference type="HOGENOM" id="CLU_2674184_0_0_1"/>
<protein>
    <submittedName>
        <fullName evidence="3">Uncharacterized protein</fullName>
    </submittedName>
</protein>
<feature type="compositionally biased region" description="Basic and acidic residues" evidence="1">
    <location>
        <begin position="58"/>
        <end position="75"/>
    </location>
</feature>
<sequence length="75" mass="9030">MINTTIQLRTQKRLGPSDNSQTRNLYLVQIRCFYWRSRGIKRILRRANEYRQNGQSVRKFEPNKTDRGTRSDQIT</sequence>
<dbReference type="Proteomes" id="UP000008854">
    <property type="component" value="Unassembled WGS sequence"/>
</dbReference>
<evidence type="ECO:0000313" key="3">
    <source>
        <dbReference type="WBParaSite" id="Smp_133340.1"/>
    </source>
</evidence>
<evidence type="ECO:0000256" key="1">
    <source>
        <dbReference type="SAM" id="MobiDB-lite"/>
    </source>
</evidence>
<reference evidence="2" key="1">
    <citation type="journal article" date="2012" name="PLoS Negl. Trop. Dis.">
        <title>A systematically improved high quality genome and transcriptome of the human blood fluke Schistosoma mansoni.</title>
        <authorList>
            <person name="Protasio A.V."/>
            <person name="Tsai I.J."/>
            <person name="Babbage A."/>
            <person name="Nichol S."/>
            <person name="Hunt M."/>
            <person name="Aslett M.A."/>
            <person name="De Silva N."/>
            <person name="Velarde G.S."/>
            <person name="Anderson T.J."/>
            <person name="Clark R.C."/>
            <person name="Davidson C."/>
            <person name="Dillon G.P."/>
            <person name="Holroyd N.E."/>
            <person name="LoVerde P.T."/>
            <person name="Lloyd C."/>
            <person name="McQuillan J."/>
            <person name="Oliveira G."/>
            <person name="Otto T.D."/>
            <person name="Parker-Manuel S.J."/>
            <person name="Quail M.A."/>
            <person name="Wilson R.A."/>
            <person name="Zerlotini A."/>
            <person name="Dunne D.W."/>
            <person name="Berriman M."/>
        </authorList>
    </citation>
    <scope>NUCLEOTIDE SEQUENCE [LARGE SCALE GENOMIC DNA]</scope>
    <source>
        <strain evidence="2">Puerto Rican</strain>
    </source>
</reference>
<dbReference type="CTD" id="8353125"/>
<organism evidence="2 3">
    <name type="scientific">Schistosoma mansoni</name>
    <name type="common">Blood fluke</name>
    <dbReference type="NCBI Taxonomy" id="6183"/>
    <lineage>
        <taxon>Eukaryota</taxon>
        <taxon>Metazoa</taxon>
        <taxon>Spiralia</taxon>
        <taxon>Lophotrochozoa</taxon>
        <taxon>Platyhelminthes</taxon>
        <taxon>Trematoda</taxon>
        <taxon>Digenea</taxon>
        <taxon>Strigeidida</taxon>
        <taxon>Schistosomatoidea</taxon>
        <taxon>Schistosomatidae</taxon>
        <taxon>Schistosoma</taxon>
    </lineage>
</organism>
<feature type="region of interest" description="Disordered" evidence="1">
    <location>
        <begin position="52"/>
        <end position="75"/>
    </location>
</feature>
<keyword evidence="2" id="KW-1185">Reference proteome</keyword>
<dbReference type="WBParaSite" id="Smp_133340.1">
    <property type="protein sequence ID" value="Smp_133340.1"/>
    <property type="gene ID" value="Smp_133340"/>
</dbReference>
<evidence type="ECO:0000313" key="2">
    <source>
        <dbReference type="Proteomes" id="UP000008854"/>
    </source>
</evidence>
<dbReference type="InParanoid" id="G4LY89"/>
<dbReference type="RefSeq" id="XP_018646227.1">
    <property type="nucleotide sequence ID" value="XM_018790496.1"/>
</dbReference>
<accession>G4LY89</accession>
<dbReference type="AlphaFoldDB" id="G4LY89"/>